<reference evidence="2 3" key="1">
    <citation type="submission" date="2019-08" db="EMBL/GenBank/DDBJ databases">
        <authorList>
            <person name="Luo N."/>
        </authorList>
    </citation>
    <scope>NUCLEOTIDE SEQUENCE [LARGE SCALE GENOMIC DNA]</scope>
    <source>
        <strain evidence="2 3">NCIMB 9442</strain>
    </source>
</reference>
<proteinExistence type="predicted"/>
<name>A0ABS0J324_9BACT</name>
<dbReference type="PANTHER" id="PTHR36503">
    <property type="entry name" value="BLR2520 PROTEIN"/>
    <property type="match status" value="1"/>
</dbReference>
<dbReference type="Proteomes" id="UP001194469">
    <property type="component" value="Unassembled WGS sequence"/>
</dbReference>
<comment type="caution">
    <text evidence="2">The sequence shown here is derived from an EMBL/GenBank/DDBJ whole genome shotgun (WGS) entry which is preliminary data.</text>
</comment>
<dbReference type="PANTHER" id="PTHR36503:SF1">
    <property type="entry name" value="BLR2520 PROTEIN"/>
    <property type="match status" value="1"/>
</dbReference>
<protein>
    <submittedName>
        <fullName evidence="2">VOC family protein</fullName>
    </submittedName>
</protein>
<evidence type="ECO:0000313" key="2">
    <source>
        <dbReference type="EMBL" id="MBG3876843.1"/>
    </source>
</evidence>
<evidence type="ECO:0000313" key="3">
    <source>
        <dbReference type="Proteomes" id="UP001194469"/>
    </source>
</evidence>
<keyword evidence="3" id="KW-1185">Reference proteome</keyword>
<dbReference type="SUPFAM" id="SSF54593">
    <property type="entry name" value="Glyoxalase/Bleomycin resistance protein/Dihydroxybiphenyl dioxygenase"/>
    <property type="match status" value="1"/>
</dbReference>
<evidence type="ECO:0000259" key="1">
    <source>
        <dbReference type="PROSITE" id="PS51819"/>
    </source>
</evidence>
<dbReference type="CDD" id="cd07251">
    <property type="entry name" value="VOC_like"/>
    <property type="match status" value="1"/>
</dbReference>
<dbReference type="InterPro" id="IPR029068">
    <property type="entry name" value="Glyas_Bleomycin-R_OHBP_Dase"/>
</dbReference>
<gene>
    <name evidence="2" type="ORF">FVW20_07350</name>
</gene>
<organism evidence="2 3">
    <name type="scientific">Nitratidesulfovibrio oxamicus</name>
    <dbReference type="NCBI Taxonomy" id="32016"/>
    <lineage>
        <taxon>Bacteria</taxon>
        <taxon>Pseudomonadati</taxon>
        <taxon>Thermodesulfobacteriota</taxon>
        <taxon>Desulfovibrionia</taxon>
        <taxon>Desulfovibrionales</taxon>
        <taxon>Desulfovibrionaceae</taxon>
        <taxon>Nitratidesulfovibrio</taxon>
    </lineage>
</organism>
<sequence>MPIPRISLLTLGVADLARSRAFYESLGWKPAYPDCDKIVFFQVGELAVALYPRDELLQDCGMAGASPAPGGITLAHNVAERDMVDALMAEAVAAGGTVLDAPRDKPWGYTGYFADPDGHPWEVAHVPSLKLDEAGRIILG</sequence>
<dbReference type="RefSeq" id="WP_196608921.1">
    <property type="nucleotide sequence ID" value="NZ_VRYY01000176.1"/>
</dbReference>
<dbReference type="EMBL" id="VRYY01000176">
    <property type="protein sequence ID" value="MBG3876843.1"/>
    <property type="molecule type" value="Genomic_DNA"/>
</dbReference>
<accession>A0ABS0J324</accession>
<dbReference type="Gene3D" id="3.10.180.10">
    <property type="entry name" value="2,3-Dihydroxybiphenyl 1,2-Dioxygenase, domain 1"/>
    <property type="match status" value="1"/>
</dbReference>
<dbReference type="PROSITE" id="PS51819">
    <property type="entry name" value="VOC"/>
    <property type="match status" value="1"/>
</dbReference>
<dbReference type="Pfam" id="PF00903">
    <property type="entry name" value="Glyoxalase"/>
    <property type="match status" value="1"/>
</dbReference>
<feature type="domain" description="VOC" evidence="1">
    <location>
        <begin position="5"/>
        <end position="126"/>
    </location>
</feature>
<dbReference type="InterPro" id="IPR004360">
    <property type="entry name" value="Glyas_Fos-R_dOase_dom"/>
</dbReference>
<dbReference type="InterPro" id="IPR037523">
    <property type="entry name" value="VOC_core"/>
</dbReference>